<protein>
    <submittedName>
        <fullName evidence="3">Uncharacterized protein</fullName>
    </submittedName>
</protein>
<reference evidence="4" key="1">
    <citation type="journal article" date="2016" name="Genome Announc.">
        <title>Draft genome sequences of fungus Aspergillus calidoustus.</title>
        <authorList>
            <person name="Horn F."/>
            <person name="Linde J."/>
            <person name="Mattern D.J."/>
            <person name="Walther G."/>
            <person name="Guthke R."/>
            <person name="Scherlach K."/>
            <person name="Martin K."/>
            <person name="Brakhage A.A."/>
            <person name="Petzke L."/>
            <person name="Valiante V."/>
        </authorList>
    </citation>
    <scope>NUCLEOTIDE SEQUENCE [LARGE SCALE GENOMIC DNA]</scope>
    <source>
        <strain evidence="4">SF006504</strain>
    </source>
</reference>
<dbReference type="STRING" id="454130.A0A0U5CK79"/>
<dbReference type="Proteomes" id="UP000054771">
    <property type="component" value="Unassembled WGS sequence"/>
</dbReference>
<name>A0A0U5CK79_ASPCI</name>
<organism evidence="3 4">
    <name type="scientific">Aspergillus calidoustus</name>
    <dbReference type="NCBI Taxonomy" id="454130"/>
    <lineage>
        <taxon>Eukaryota</taxon>
        <taxon>Fungi</taxon>
        <taxon>Dikarya</taxon>
        <taxon>Ascomycota</taxon>
        <taxon>Pezizomycotina</taxon>
        <taxon>Eurotiomycetes</taxon>
        <taxon>Eurotiomycetidae</taxon>
        <taxon>Eurotiales</taxon>
        <taxon>Aspergillaceae</taxon>
        <taxon>Aspergillus</taxon>
        <taxon>Aspergillus subgen. Nidulantes</taxon>
    </lineage>
</organism>
<feature type="region of interest" description="Disordered" evidence="1">
    <location>
        <begin position="92"/>
        <end position="127"/>
    </location>
</feature>
<keyword evidence="2" id="KW-0472">Membrane</keyword>
<gene>
    <name evidence="3" type="ORF">ASPCAL14616</name>
</gene>
<keyword evidence="2" id="KW-0812">Transmembrane</keyword>
<sequence>MADWNNVTATNLISVEGGLSSTVTEITLSPPVASNIPATTWTIWPNGETVLAYTTYLPGGVPQAITSTFDREETITAGLASNDVTTTLLSEQTSTATRQTTGSGSGSTSSPSASSTQTPGIDPVNSSSDGFSTGTLAGAVVGSIVGSALLTLLLALLFFRRRPKELARNADDDVTYAGIVTDKSITGFSLAAIVPQPADDETVRRRVLTLIDHAGLHVDNYYTTASPALSQDAIAKLNQFDSGFLPTAAGTVLGERKSQRQVITHLLVYKLLQAIRPGGELLPPLLASQPQIENSSVSTDNALFTWRMLSAHLYREAKYSRDPTQMAALTKAARDLALGFTKAFTPYALPNFSEADRVTHFKDLAAATTELGIWLFAQPCTFDFVWNKSQTEITVIPRVLKTYDEQGNRLSTPQVLVEGDRAPILMTAFRHEMS</sequence>
<feature type="transmembrane region" description="Helical" evidence="2">
    <location>
        <begin position="136"/>
        <end position="159"/>
    </location>
</feature>
<feature type="compositionally biased region" description="Low complexity" evidence="1">
    <location>
        <begin position="93"/>
        <end position="120"/>
    </location>
</feature>
<evidence type="ECO:0000313" key="3">
    <source>
        <dbReference type="EMBL" id="CEL11514.1"/>
    </source>
</evidence>
<evidence type="ECO:0000313" key="4">
    <source>
        <dbReference type="Proteomes" id="UP000054771"/>
    </source>
</evidence>
<proteinExistence type="predicted"/>
<dbReference type="EMBL" id="CDMC01000027">
    <property type="protein sequence ID" value="CEL11514.1"/>
    <property type="molecule type" value="Genomic_DNA"/>
</dbReference>
<accession>A0A0U5CK79</accession>
<keyword evidence="2" id="KW-1133">Transmembrane helix</keyword>
<dbReference type="OMA" id="QHVENYY"/>
<evidence type="ECO:0000256" key="1">
    <source>
        <dbReference type="SAM" id="MobiDB-lite"/>
    </source>
</evidence>
<dbReference type="AlphaFoldDB" id="A0A0U5CK79"/>
<evidence type="ECO:0000256" key="2">
    <source>
        <dbReference type="SAM" id="Phobius"/>
    </source>
</evidence>
<keyword evidence="4" id="KW-1185">Reference proteome</keyword>
<dbReference type="OrthoDB" id="5421765at2759"/>